<dbReference type="EMBL" id="PHIG01000032">
    <property type="protein sequence ID" value="PJK29638.1"/>
    <property type="molecule type" value="Genomic_DNA"/>
</dbReference>
<proteinExistence type="predicted"/>
<keyword evidence="1" id="KW-0472">Membrane</keyword>
<keyword evidence="1" id="KW-0812">Transmembrane</keyword>
<evidence type="ECO:0000256" key="1">
    <source>
        <dbReference type="SAM" id="Phobius"/>
    </source>
</evidence>
<accession>A0A2M9G1P2</accession>
<organism evidence="2 3">
    <name type="scientific">Minwuia thermotolerans</name>
    <dbReference type="NCBI Taxonomy" id="2056226"/>
    <lineage>
        <taxon>Bacteria</taxon>
        <taxon>Pseudomonadati</taxon>
        <taxon>Pseudomonadota</taxon>
        <taxon>Alphaproteobacteria</taxon>
        <taxon>Minwuiales</taxon>
        <taxon>Minwuiaceae</taxon>
        <taxon>Minwuia</taxon>
    </lineage>
</organism>
<feature type="transmembrane region" description="Helical" evidence="1">
    <location>
        <begin position="50"/>
        <end position="74"/>
    </location>
</feature>
<keyword evidence="3" id="KW-1185">Reference proteome</keyword>
<protein>
    <submittedName>
        <fullName evidence="2">DUF1467 domain-containing protein</fullName>
    </submittedName>
</protein>
<dbReference type="AlphaFoldDB" id="A0A2M9G1P2"/>
<comment type="caution">
    <text evidence="2">The sequence shown here is derived from an EMBL/GenBank/DDBJ whole genome shotgun (WGS) entry which is preliminary data.</text>
</comment>
<gene>
    <name evidence="2" type="ORF">CVT23_11345</name>
</gene>
<evidence type="ECO:0000313" key="2">
    <source>
        <dbReference type="EMBL" id="PJK29638.1"/>
    </source>
</evidence>
<reference evidence="2 3" key="1">
    <citation type="submission" date="2017-11" db="EMBL/GenBank/DDBJ databases">
        <title>Draft genome sequence of Rhizobiales bacterium SY3-13.</title>
        <authorList>
            <person name="Sun C."/>
        </authorList>
    </citation>
    <scope>NUCLEOTIDE SEQUENCE [LARGE SCALE GENOMIC DNA]</scope>
    <source>
        <strain evidence="2 3">SY3-13</strain>
    </source>
</reference>
<dbReference type="Pfam" id="PF07330">
    <property type="entry name" value="DUF1467"/>
    <property type="match status" value="1"/>
</dbReference>
<feature type="transmembrane region" description="Helical" evidence="1">
    <location>
        <begin position="7"/>
        <end position="30"/>
    </location>
</feature>
<dbReference type="Proteomes" id="UP000229498">
    <property type="component" value="Unassembled WGS sequence"/>
</dbReference>
<evidence type="ECO:0000313" key="3">
    <source>
        <dbReference type="Proteomes" id="UP000229498"/>
    </source>
</evidence>
<name>A0A2M9G1P2_9PROT</name>
<keyword evidence="1" id="KW-1133">Transmembrane helix</keyword>
<dbReference type="InterPro" id="IPR009935">
    <property type="entry name" value="DUF1467"/>
</dbReference>
<sequence length="90" mass="10001">MSVVGGIVIFVIIWWVVLFAVLPIGVRNAYEEGIELVPGQADGAPVRPRILFKFALTTAITAAIFALIWASVFFDWVDWRQLMHDIAAVT</sequence>
<dbReference type="RefSeq" id="WP_109793663.1">
    <property type="nucleotide sequence ID" value="NZ_PHIG01000032.1"/>
</dbReference>